<organism evidence="2 3">
    <name type="scientific">Parashewanella curva</name>
    <dbReference type="NCBI Taxonomy" id="2338552"/>
    <lineage>
        <taxon>Bacteria</taxon>
        <taxon>Pseudomonadati</taxon>
        <taxon>Pseudomonadota</taxon>
        <taxon>Gammaproteobacteria</taxon>
        <taxon>Alteromonadales</taxon>
        <taxon>Shewanellaceae</taxon>
        <taxon>Parashewanella</taxon>
    </lineage>
</organism>
<dbReference type="AlphaFoldDB" id="A0A3L8Q0P1"/>
<accession>A0A3L8Q0P1</accession>
<dbReference type="EMBL" id="QZEI01000005">
    <property type="protein sequence ID" value="RLV61201.1"/>
    <property type="molecule type" value="Genomic_DNA"/>
</dbReference>
<dbReference type="Proteomes" id="UP000281474">
    <property type="component" value="Unassembled WGS sequence"/>
</dbReference>
<sequence length="201" mass="22430">MLTRTTSTTSNPLPPPSTNQGKRDGITSANGTDIQAKPAEPATKLRDFFKKPTAKQAEPAKKTADLAATSIAMKPLPHQTVILEVKIWDDERVNFINAIQGFPDYLNRRLFADRLITEEDHDIIAHIDVEVAKGNLPQNIPVALQKSDELWKVCLKSINGEVPHIQIENYNELAFLSVLDSLNIVCSTHESNTDALKMHYY</sequence>
<gene>
    <name evidence="2" type="ORF">D5018_02795</name>
</gene>
<feature type="region of interest" description="Disordered" evidence="1">
    <location>
        <begin position="1"/>
        <end position="40"/>
    </location>
</feature>
<name>A0A3L8Q0P1_9GAMM</name>
<evidence type="ECO:0000256" key="1">
    <source>
        <dbReference type="SAM" id="MobiDB-lite"/>
    </source>
</evidence>
<dbReference type="RefSeq" id="WP_121837463.1">
    <property type="nucleotide sequence ID" value="NZ_ML014756.1"/>
</dbReference>
<evidence type="ECO:0000313" key="3">
    <source>
        <dbReference type="Proteomes" id="UP000281474"/>
    </source>
</evidence>
<feature type="compositionally biased region" description="Low complexity" evidence="1">
    <location>
        <begin position="1"/>
        <end position="11"/>
    </location>
</feature>
<proteinExistence type="predicted"/>
<reference evidence="2 3" key="1">
    <citation type="submission" date="2018-09" db="EMBL/GenBank/DDBJ databases">
        <title>Phylogeny of the Shewanellaceae, and recommendation for two new genera, Pseudoshewanella and Parashewanella.</title>
        <authorList>
            <person name="Wang G."/>
        </authorList>
    </citation>
    <scope>NUCLEOTIDE SEQUENCE [LARGE SCALE GENOMIC DNA]</scope>
    <source>
        <strain evidence="2 3">C51</strain>
    </source>
</reference>
<comment type="caution">
    <text evidence="2">The sequence shown here is derived from an EMBL/GenBank/DDBJ whole genome shotgun (WGS) entry which is preliminary data.</text>
</comment>
<protein>
    <submittedName>
        <fullName evidence="2">Uncharacterized protein</fullName>
    </submittedName>
</protein>
<evidence type="ECO:0000313" key="2">
    <source>
        <dbReference type="EMBL" id="RLV61201.1"/>
    </source>
</evidence>
<keyword evidence="3" id="KW-1185">Reference proteome</keyword>